<reference evidence="2 3" key="1">
    <citation type="journal article" date="2004" name="Nature">
        <title>Genome sequence of Silicibacter pomeroyi reveals adaptations to the marine environment.</title>
        <authorList>
            <person name="Moran M.A."/>
            <person name="Buchan A."/>
            <person name="Gonzalez J.M."/>
            <person name="Heidelberg J.F."/>
            <person name="Whitman W.B."/>
            <person name="Kiene R.P."/>
            <person name="Henriksen J.R."/>
            <person name="King G.M."/>
            <person name="Belas R."/>
            <person name="Fuqua C."/>
            <person name="Brinkac L."/>
            <person name="Lewis M."/>
            <person name="Johri S."/>
            <person name="Weaver B."/>
            <person name="Pai G."/>
            <person name="Eisen J.A."/>
            <person name="Rahe E."/>
            <person name="Sheldon W.M."/>
            <person name="Ye W."/>
            <person name="Miller T.R."/>
            <person name="Carlton J."/>
            <person name="Rasko D.A."/>
            <person name="Paulsen I.T."/>
            <person name="Ren Q."/>
            <person name="Daugherty S.C."/>
            <person name="Deboy R.T."/>
            <person name="Dodson R.J."/>
            <person name="Durkin A.S."/>
            <person name="Madupu R."/>
            <person name="Nelson W.C."/>
            <person name="Sullivan S.A."/>
            <person name="Rosovitz M.J."/>
            <person name="Haft D.H."/>
            <person name="Selengut J."/>
            <person name="Ward N."/>
        </authorList>
    </citation>
    <scope>NUCLEOTIDE SEQUENCE [LARGE SCALE GENOMIC DNA]</scope>
    <source>
        <strain evidence="3">ATCC 700808 / DSM 15171 / DSS-3</strain>
    </source>
</reference>
<reference evidence="2 3" key="2">
    <citation type="journal article" date="2014" name="Stand. Genomic Sci.">
        <title>An updated genome annotation for the model marine bacterium Ruegeria pomeroyi DSS-3.</title>
        <authorList>
            <person name="Rivers A.R."/>
            <person name="Smith C.B."/>
            <person name="Moran M.A."/>
        </authorList>
    </citation>
    <scope>GENOME REANNOTATION</scope>
    <source>
        <strain evidence="3">ATCC 700808 / DSM 15171 / DSS-3</strain>
    </source>
</reference>
<organism evidence="2 3">
    <name type="scientific">Ruegeria pomeroyi (strain ATCC 700808 / DSM 15171 / DSS-3)</name>
    <name type="common">Silicibacter pomeroyi</name>
    <dbReference type="NCBI Taxonomy" id="246200"/>
    <lineage>
        <taxon>Bacteria</taxon>
        <taxon>Pseudomonadati</taxon>
        <taxon>Pseudomonadota</taxon>
        <taxon>Alphaproteobacteria</taxon>
        <taxon>Rhodobacterales</taxon>
        <taxon>Roseobacteraceae</taxon>
        <taxon>Ruegeria</taxon>
    </lineage>
</organism>
<keyword evidence="3" id="KW-1185">Reference proteome</keyword>
<protein>
    <submittedName>
        <fullName evidence="2">Uncharacterized protein</fullName>
    </submittedName>
</protein>
<gene>
    <name evidence="2" type="ordered locus">SPO0748</name>
</gene>
<dbReference type="Proteomes" id="UP000001023">
    <property type="component" value="Chromosome"/>
</dbReference>
<name>Q5LVF4_RUEPO</name>
<dbReference type="EMBL" id="CP000031">
    <property type="protein sequence ID" value="AAV94053.1"/>
    <property type="molecule type" value="Genomic_DNA"/>
</dbReference>
<sequence length="340" mass="35807">MSVRLRDRTAAGAASAPAAPQPKKETTMKHIHAAALCGALFLAVGCAQQAPLNSAALSPGNLASGMPYYLPKSFLRVTFERAKLLDATIVVENRPDLSRAFVARAGYSAFSNDLYTIETTADGLLASVKVDTDEQSDEIVKAATSRVTAILSGEDAEISLRDASTDAFSIMINPFASEYRGSGKSLGNGMTLSTSYDASVLEGPTTPCPAAAAVCVPLLVPVTITIKDDKAKFEHIATVAHPRHVMGIRIDRRPCVRSIATLTFKAGMISKFDVEKPSEVAACLSIPLDVISAIIAAPVNALSGRSARLRAQKGVLEQQKALLEAQQALIDAQIAAAQSN</sequence>
<proteinExistence type="predicted"/>
<dbReference type="KEGG" id="sil:SPO0748"/>
<accession>Q5LVF4</accession>
<dbReference type="PaxDb" id="246200-SPO0748"/>
<evidence type="ECO:0000313" key="2">
    <source>
        <dbReference type="EMBL" id="AAV94053.1"/>
    </source>
</evidence>
<evidence type="ECO:0000256" key="1">
    <source>
        <dbReference type="SAM" id="MobiDB-lite"/>
    </source>
</evidence>
<dbReference type="HOGENOM" id="CLU_816082_0_0_5"/>
<evidence type="ECO:0000313" key="3">
    <source>
        <dbReference type="Proteomes" id="UP000001023"/>
    </source>
</evidence>
<dbReference type="AlphaFoldDB" id="Q5LVF4"/>
<feature type="region of interest" description="Disordered" evidence="1">
    <location>
        <begin position="1"/>
        <end position="25"/>
    </location>
</feature>